<dbReference type="Pfam" id="PF04398">
    <property type="entry name" value="DUF538"/>
    <property type="match status" value="1"/>
</dbReference>
<dbReference type="AlphaFoldDB" id="A0A8T0MI51"/>
<evidence type="ECO:0000313" key="2">
    <source>
        <dbReference type="EMBL" id="KAG2536990.1"/>
    </source>
</evidence>
<feature type="compositionally biased region" description="Low complexity" evidence="1">
    <location>
        <begin position="1"/>
        <end position="14"/>
    </location>
</feature>
<feature type="region of interest" description="Disordered" evidence="1">
    <location>
        <begin position="145"/>
        <end position="203"/>
    </location>
</feature>
<keyword evidence="3" id="KW-1185">Reference proteome</keyword>
<dbReference type="InterPro" id="IPR007493">
    <property type="entry name" value="DUF538"/>
</dbReference>
<feature type="compositionally biased region" description="Basic and acidic residues" evidence="1">
    <location>
        <begin position="157"/>
        <end position="189"/>
    </location>
</feature>
<organism evidence="2 3">
    <name type="scientific">Panicum virgatum</name>
    <name type="common">Blackwell switchgrass</name>
    <dbReference type="NCBI Taxonomy" id="38727"/>
    <lineage>
        <taxon>Eukaryota</taxon>
        <taxon>Viridiplantae</taxon>
        <taxon>Streptophyta</taxon>
        <taxon>Embryophyta</taxon>
        <taxon>Tracheophyta</taxon>
        <taxon>Spermatophyta</taxon>
        <taxon>Magnoliopsida</taxon>
        <taxon>Liliopsida</taxon>
        <taxon>Poales</taxon>
        <taxon>Poaceae</taxon>
        <taxon>PACMAD clade</taxon>
        <taxon>Panicoideae</taxon>
        <taxon>Panicodae</taxon>
        <taxon>Paniceae</taxon>
        <taxon>Panicinae</taxon>
        <taxon>Panicum</taxon>
        <taxon>Panicum sect. Hiantes</taxon>
    </lineage>
</organism>
<evidence type="ECO:0000313" key="3">
    <source>
        <dbReference type="Proteomes" id="UP000823388"/>
    </source>
</evidence>
<name>A0A8T0MI51_PANVG</name>
<dbReference type="OrthoDB" id="1901319at2759"/>
<reference evidence="2" key="1">
    <citation type="submission" date="2020-05" db="EMBL/GenBank/DDBJ databases">
        <title>WGS assembly of Panicum virgatum.</title>
        <authorList>
            <person name="Lovell J.T."/>
            <person name="Jenkins J."/>
            <person name="Shu S."/>
            <person name="Juenger T.E."/>
            <person name="Schmutz J."/>
        </authorList>
    </citation>
    <scope>NUCLEOTIDE SEQUENCE</scope>
    <source>
        <strain evidence="2">AP13</strain>
    </source>
</reference>
<protein>
    <recommendedName>
        <fullName evidence="4">DUF538 family protein</fullName>
    </recommendedName>
</protein>
<dbReference type="Proteomes" id="UP000823388">
    <property type="component" value="Chromosome 9N"/>
</dbReference>
<dbReference type="Gene3D" id="2.30.240.10">
    <property type="entry name" value="At5g01610-like"/>
    <property type="match status" value="1"/>
</dbReference>
<feature type="region of interest" description="Disordered" evidence="1">
    <location>
        <begin position="1"/>
        <end position="22"/>
    </location>
</feature>
<comment type="caution">
    <text evidence="2">The sequence shown here is derived from an EMBL/GenBank/DDBJ whole genome shotgun (WGS) entry which is preliminary data.</text>
</comment>
<dbReference type="SUPFAM" id="SSF141562">
    <property type="entry name" value="At5g01610-like"/>
    <property type="match status" value="1"/>
</dbReference>
<evidence type="ECO:0008006" key="4">
    <source>
        <dbReference type="Google" id="ProtNLM"/>
    </source>
</evidence>
<gene>
    <name evidence="2" type="ORF">PVAP13_9NG245600</name>
</gene>
<dbReference type="PANTHER" id="PTHR31676:SF20">
    <property type="entry name" value="T19F6.7 PROTEIN"/>
    <property type="match status" value="1"/>
</dbReference>
<dbReference type="PANTHER" id="PTHR31676">
    <property type="entry name" value="T31J12.3 PROTEIN-RELATED"/>
    <property type="match status" value="1"/>
</dbReference>
<evidence type="ECO:0000256" key="1">
    <source>
        <dbReference type="SAM" id="MobiDB-lite"/>
    </source>
</evidence>
<sequence>MASLTTVPTATAAAGGHRDQREGAEVITGAEACFAHSKEMLRALGFPGGVMPLRGLEECGWVRETGFVWMRQKAPYEHYFRGTGTRVRYDAEVTAYVEDARMKRMTGVRSKQVMLWVPIVEMSLDGEKRDRIYFKSNVGIGRSFPAAAFADDEEEEKKEKEEDGGKPADDGADAVEKKEKEEDGDKPADDGADAEEKEDAASK</sequence>
<feature type="compositionally biased region" description="Acidic residues" evidence="1">
    <location>
        <begin position="190"/>
        <end position="203"/>
    </location>
</feature>
<dbReference type="InterPro" id="IPR036758">
    <property type="entry name" value="At5g01610-like"/>
</dbReference>
<proteinExistence type="predicted"/>
<accession>A0A8T0MI51</accession>
<dbReference type="EMBL" id="CM029054">
    <property type="protein sequence ID" value="KAG2536990.1"/>
    <property type="molecule type" value="Genomic_DNA"/>
</dbReference>